<keyword evidence="1" id="KW-1133">Transmembrane helix</keyword>
<keyword evidence="3" id="KW-1185">Reference proteome</keyword>
<feature type="transmembrane region" description="Helical" evidence="1">
    <location>
        <begin position="106"/>
        <end position="130"/>
    </location>
</feature>
<evidence type="ECO:0000256" key="1">
    <source>
        <dbReference type="SAM" id="Phobius"/>
    </source>
</evidence>
<accession>A0A812IC29</accession>
<dbReference type="EMBL" id="CAJNDS010000222">
    <property type="protein sequence ID" value="CAE7029877.1"/>
    <property type="molecule type" value="Genomic_DNA"/>
</dbReference>
<keyword evidence="1" id="KW-0472">Membrane</keyword>
<dbReference type="Proteomes" id="UP000604046">
    <property type="component" value="Unassembled WGS sequence"/>
</dbReference>
<reference evidence="2" key="1">
    <citation type="submission" date="2021-02" db="EMBL/GenBank/DDBJ databases">
        <authorList>
            <person name="Dougan E. K."/>
            <person name="Rhodes N."/>
            <person name="Thang M."/>
            <person name="Chan C."/>
        </authorList>
    </citation>
    <scope>NUCLEOTIDE SEQUENCE</scope>
</reference>
<name>A0A812IC29_9DINO</name>
<dbReference type="AlphaFoldDB" id="A0A812IC29"/>
<evidence type="ECO:0000313" key="2">
    <source>
        <dbReference type="EMBL" id="CAE7029877.1"/>
    </source>
</evidence>
<evidence type="ECO:0000313" key="3">
    <source>
        <dbReference type="Proteomes" id="UP000604046"/>
    </source>
</evidence>
<gene>
    <name evidence="2" type="ORF">SNAT2548_LOCUS3595</name>
</gene>
<feature type="transmembrane region" description="Helical" evidence="1">
    <location>
        <begin position="74"/>
        <end position="94"/>
    </location>
</feature>
<feature type="transmembrane region" description="Helical" evidence="1">
    <location>
        <begin position="44"/>
        <end position="68"/>
    </location>
</feature>
<organism evidence="2 3">
    <name type="scientific">Symbiodinium natans</name>
    <dbReference type="NCBI Taxonomy" id="878477"/>
    <lineage>
        <taxon>Eukaryota</taxon>
        <taxon>Sar</taxon>
        <taxon>Alveolata</taxon>
        <taxon>Dinophyceae</taxon>
        <taxon>Suessiales</taxon>
        <taxon>Symbiodiniaceae</taxon>
        <taxon>Symbiodinium</taxon>
    </lineage>
</organism>
<dbReference type="OrthoDB" id="447642at2759"/>
<protein>
    <submittedName>
        <fullName evidence="2">Uncharacterized protein</fullName>
    </submittedName>
</protein>
<comment type="caution">
    <text evidence="2">The sequence shown here is derived from an EMBL/GenBank/DDBJ whole genome shotgun (WGS) entry which is preliminary data.</text>
</comment>
<keyword evidence="1" id="KW-0812">Transmembrane</keyword>
<sequence>MDKARAHRAKQELQSERDKLLKRGTARVSNAAANAGDGKDQARALVWTCALIVPAVIAYVSIMLAWFFMFHSSIVKFLALFLSFLLLGLVLALLSFKWLTGRARPWLWWMGFWIGQAALAALVIGFFVYYRNLVYYWKYQEMRSYTNVAAAQDDAAADP</sequence>
<proteinExistence type="predicted"/>